<dbReference type="RefSeq" id="WP_073141844.1">
    <property type="nucleotide sequence ID" value="NZ_FQWQ01000005.1"/>
</dbReference>
<evidence type="ECO:0000256" key="1">
    <source>
        <dbReference type="SAM" id="SignalP"/>
    </source>
</evidence>
<evidence type="ECO:0000313" key="3">
    <source>
        <dbReference type="Proteomes" id="UP000184212"/>
    </source>
</evidence>
<dbReference type="AlphaFoldDB" id="A0A1M5WPW5"/>
<sequence>MNKMLATALLGLSLCLGSGKTLAMTAVEHMTFLSGQEETLSLKYLSYMSEVAHGARARKMEKRRQELIAAVRSAIREGNKLRPFEGDASLRNAYVNYWTVLLSIFNEDYGKIIDMEEVAERSYDAMESYLLLQDKVDEKLKEAYNKVPEAYQTFAASHNVQLTQGQSTKLDRKLNETSKVNNYARQLFLISFKSSVQESNMIDALNKADLNGMEQSKNALKMYSEEGLTRLDTLKPYNGDGSLVTACRKVLEFQKNESSRFSVLSDYMLKRDEFEKIKKAFDAKPAASRKQADVDAYNKSLDAMNKGIAEYNKVNDELNKGRDKVMQNWEATRKRFLDQHIPHK</sequence>
<dbReference type="STRING" id="947013.SAMN04488109_5900"/>
<accession>A0A1M5WPW5</accession>
<keyword evidence="3" id="KW-1185">Reference proteome</keyword>
<dbReference type="OrthoDB" id="1137595at2"/>
<keyword evidence="1" id="KW-0732">Signal</keyword>
<reference evidence="2 3" key="1">
    <citation type="submission" date="2016-11" db="EMBL/GenBank/DDBJ databases">
        <authorList>
            <person name="Jaros S."/>
            <person name="Januszkiewicz K."/>
            <person name="Wedrychowicz H."/>
        </authorList>
    </citation>
    <scope>NUCLEOTIDE SEQUENCE [LARGE SCALE GENOMIC DNA]</scope>
    <source>
        <strain evidence="2 3">DSM 24574</strain>
    </source>
</reference>
<dbReference type="EMBL" id="FQWQ01000005">
    <property type="protein sequence ID" value="SHH89567.1"/>
    <property type="molecule type" value="Genomic_DNA"/>
</dbReference>
<evidence type="ECO:0008006" key="4">
    <source>
        <dbReference type="Google" id="ProtNLM"/>
    </source>
</evidence>
<protein>
    <recommendedName>
        <fullName evidence="4">DUF3829 domain-containing protein</fullName>
    </recommendedName>
</protein>
<name>A0A1M5WPW5_9BACT</name>
<gene>
    <name evidence="2" type="ORF">SAMN04488109_5900</name>
</gene>
<evidence type="ECO:0000313" key="2">
    <source>
        <dbReference type="EMBL" id="SHH89567.1"/>
    </source>
</evidence>
<proteinExistence type="predicted"/>
<feature type="chain" id="PRO_5012612708" description="DUF3829 domain-containing protein" evidence="1">
    <location>
        <begin position="24"/>
        <end position="344"/>
    </location>
</feature>
<organism evidence="2 3">
    <name type="scientific">Chryseolinea serpens</name>
    <dbReference type="NCBI Taxonomy" id="947013"/>
    <lineage>
        <taxon>Bacteria</taxon>
        <taxon>Pseudomonadati</taxon>
        <taxon>Bacteroidota</taxon>
        <taxon>Cytophagia</taxon>
        <taxon>Cytophagales</taxon>
        <taxon>Fulvivirgaceae</taxon>
        <taxon>Chryseolinea</taxon>
    </lineage>
</organism>
<feature type="signal peptide" evidence="1">
    <location>
        <begin position="1"/>
        <end position="23"/>
    </location>
</feature>
<dbReference type="Proteomes" id="UP000184212">
    <property type="component" value="Unassembled WGS sequence"/>
</dbReference>